<evidence type="ECO:0000256" key="2">
    <source>
        <dbReference type="ARBA" id="ARBA00022676"/>
    </source>
</evidence>
<feature type="domain" description="Glycosyltransferase 2-like" evidence="5">
    <location>
        <begin position="39"/>
        <end position="202"/>
    </location>
</feature>
<dbReference type="GO" id="GO:0016757">
    <property type="term" value="F:glycosyltransferase activity"/>
    <property type="evidence" value="ECO:0007669"/>
    <property type="project" value="UniProtKB-KW"/>
</dbReference>
<reference evidence="6 7" key="1">
    <citation type="journal article" date="2019" name="Int. J. Syst. Evol. Microbiol.">
        <title>The Global Catalogue of Microorganisms (GCM) 10K type strain sequencing project: providing services to taxonomists for standard genome sequencing and annotation.</title>
        <authorList>
            <consortium name="The Broad Institute Genomics Platform"/>
            <consortium name="The Broad Institute Genome Sequencing Center for Infectious Disease"/>
            <person name="Wu L."/>
            <person name="Ma J."/>
        </authorList>
    </citation>
    <scope>NUCLEOTIDE SEQUENCE [LARGE SCALE GENOMIC DNA]</scope>
    <source>
        <strain evidence="6 7">DT31</strain>
    </source>
</reference>
<dbReference type="Proteomes" id="UP001596461">
    <property type="component" value="Unassembled WGS sequence"/>
</dbReference>
<dbReference type="PANTHER" id="PTHR43179:SF12">
    <property type="entry name" value="GALACTOFURANOSYLTRANSFERASE GLFT2"/>
    <property type="match status" value="1"/>
</dbReference>
<dbReference type="RefSeq" id="WP_284032474.1">
    <property type="nucleotide sequence ID" value="NZ_CP126154.1"/>
</dbReference>
<organism evidence="6 7">
    <name type="scientific">Halobaculum lipolyticum</name>
    <dbReference type="NCBI Taxonomy" id="3032001"/>
    <lineage>
        <taxon>Archaea</taxon>
        <taxon>Methanobacteriati</taxon>
        <taxon>Methanobacteriota</taxon>
        <taxon>Stenosarchaea group</taxon>
        <taxon>Halobacteria</taxon>
        <taxon>Halobacteriales</taxon>
        <taxon>Haloferacaceae</taxon>
        <taxon>Halobaculum</taxon>
    </lineage>
</organism>
<keyword evidence="7" id="KW-1185">Reference proteome</keyword>
<keyword evidence="3 6" id="KW-0808">Transferase</keyword>
<evidence type="ECO:0000313" key="7">
    <source>
        <dbReference type="Proteomes" id="UP001596461"/>
    </source>
</evidence>
<gene>
    <name evidence="6" type="ORF">ACFQL9_12880</name>
</gene>
<dbReference type="EC" id="2.4.-.-" evidence="6"/>
<proteinExistence type="inferred from homology"/>
<comment type="caution">
    <text evidence="6">The sequence shown here is derived from an EMBL/GenBank/DDBJ whole genome shotgun (WGS) entry which is preliminary data.</text>
</comment>
<dbReference type="AlphaFoldDB" id="A0ABD5WG67"/>
<sequence>MTSTAPASTGVADADAGDADDATASSAADSAADDRPLVSYVIATYNRPDDLAEAVASVLAQTYDPIELHVVSNSTDRTADLFAEGGRFDVDGVTYHEFPGRMGVPQARNVGYDLADGDVLVTLDDDAILCNADATDEVVRLFDAHDDVGAIAFQCRDYYTGTVNPHETPDPPDPAMSPRETYRATNFVGVGNAVRRSVFDSVGTFPERFVYGFEEMDLSLRLHDAGYDILYTPTVVVRHKKSPDARRTDAETLERLVENRIRIAIRNLPLRYVACTTLLWSAYGLVTTGSLAALRNVFGRIAADAADLREHRSVIDPETVSKIKSRRTMLFGWWYGPNPARILGPDGNPERLRWEL</sequence>
<evidence type="ECO:0000313" key="6">
    <source>
        <dbReference type="EMBL" id="MFC7070540.1"/>
    </source>
</evidence>
<dbReference type="PANTHER" id="PTHR43179">
    <property type="entry name" value="RHAMNOSYLTRANSFERASE WBBL"/>
    <property type="match status" value="1"/>
</dbReference>
<evidence type="ECO:0000256" key="3">
    <source>
        <dbReference type="ARBA" id="ARBA00022679"/>
    </source>
</evidence>
<dbReference type="Pfam" id="PF00535">
    <property type="entry name" value="Glycos_transf_2"/>
    <property type="match status" value="1"/>
</dbReference>
<dbReference type="Gene3D" id="3.90.550.10">
    <property type="entry name" value="Spore Coat Polysaccharide Biosynthesis Protein SpsA, Chain A"/>
    <property type="match status" value="1"/>
</dbReference>
<evidence type="ECO:0000256" key="4">
    <source>
        <dbReference type="SAM" id="MobiDB-lite"/>
    </source>
</evidence>
<evidence type="ECO:0000259" key="5">
    <source>
        <dbReference type="Pfam" id="PF00535"/>
    </source>
</evidence>
<dbReference type="EMBL" id="JBHTAH010000011">
    <property type="protein sequence ID" value="MFC7070540.1"/>
    <property type="molecule type" value="Genomic_DNA"/>
</dbReference>
<dbReference type="SUPFAM" id="SSF53448">
    <property type="entry name" value="Nucleotide-diphospho-sugar transferases"/>
    <property type="match status" value="1"/>
</dbReference>
<dbReference type="GeneID" id="81124328"/>
<comment type="similarity">
    <text evidence="1">Belongs to the glycosyltransferase 2 family.</text>
</comment>
<keyword evidence="2 6" id="KW-0328">Glycosyltransferase</keyword>
<protein>
    <submittedName>
        <fullName evidence="6">Glycosyltransferase family 2 protein</fullName>
        <ecNumber evidence="6">2.4.-.-</ecNumber>
    </submittedName>
</protein>
<name>A0ABD5WG67_9EURY</name>
<accession>A0ABD5WG67</accession>
<dbReference type="InterPro" id="IPR001173">
    <property type="entry name" value="Glyco_trans_2-like"/>
</dbReference>
<dbReference type="InterPro" id="IPR029044">
    <property type="entry name" value="Nucleotide-diphossugar_trans"/>
</dbReference>
<feature type="region of interest" description="Disordered" evidence="4">
    <location>
        <begin position="1"/>
        <end position="29"/>
    </location>
</feature>
<evidence type="ECO:0000256" key="1">
    <source>
        <dbReference type="ARBA" id="ARBA00006739"/>
    </source>
</evidence>